<evidence type="ECO:0000256" key="1">
    <source>
        <dbReference type="SAM" id="MobiDB-lite"/>
    </source>
</evidence>
<feature type="non-terminal residue" evidence="3">
    <location>
        <position position="1"/>
    </location>
</feature>
<keyword evidence="2" id="KW-1133">Transmembrane helix</keyword>
<comment type="caution">
    <text evidence="3">The sequence shown here is derived from an EMBL/GenBank/DDBJ whole genome shotgun (WGS) entry which is preliminary data.</text>
</comment>
<dbReference type="EMBL" id="VUJU01000004">
    <property type="protein sequence ID" value="KAF0774169.1"/>
    <property type="molecule type" value="Genomic_DNA"/>
</dbReference>
<gene>
    <name evidence="3" type="ORF">FWK35_00001379</name>
</gene>
<proteinExistence type="predicted"/>
<feature type="compositionally biased region" description="Basic and acidic residues" evidence="1">
    <location>
        <begin position="1"/>
        <end position="19"/>
    </location>
</feature>
<protein>
    <submittedName>
        <fullName evidence="3">Uncharacterized protein</fullName>
    </submittedName>
</protein>
<sequence length="79" mass="8930">DRPRSVDHDEPTGDDRRPTVTDAQLAVECPGDGRAHTSSKRITRQLSARSAVLFGRFGVGVRCLCIYLYIHYNIIHVHR</sequence>
<feature type="region of interest" description="Disordered" evidence="1">
    <location>
        <begin position="1"/>
        <end position="24"/>
    </location>
</feature>
<organism evidence="3 4">
    <name type="scientific">Aphis craccivora</name>
    <name type="common">Cowpea aphid</name>
    <dbReference type="NCBI Taxonomy" id="307492"/>
    <lineage>
        <taxon>Eukaryota</taxon>
        <taxon>Metazoa</taxon>
        <taxon>Ecdysozoa</taxon>
        <taxon>Arthropoda</taxon>
        <taxon>Hexapoda</taxon>
        <taxon>Insecta</taxon>
        <taxon>Pterygota</taxon>
        <taxon>Neoptera</taxon>
        <taxon>Paraneoptera</taxon>
        <taxon>Hemiptera</taxon>
        <taxon>Sternorrhyncha</taxon>
        <taxon>Aphidomorpha</taxon>
        <taxon>Aphidoidea</taxon>
        <taxon>Aphididae</taxon>
        <taxon>Aphidini</taxon>
        <taxon>Aphis</taxon>
        <taxon>Aphis</taxon>
    </lineage>
</organism>
<evidence type="ECO:0000256" key="2">
    <source>
        <dbReference type="SAM" id="Phobius"/>
    </source>
</evidence>
<keyword evidence="2" id="KW-0812">Transmembrane</keyword>
<evidence type="ECO:0000313" key="3">
    <source>
        <dbReference type="EMBL" id="KAF0774169.1"/>
    </source>
</evidence>
<feature type="transmembrane region" description="Helical" evidence="2">
    <location>
        <begin position="50"/>
        <end position="70"/>
    </location>
</feature>
<keyword evidence="4" id="KW-1185">Reference proteome</keyword>
<reference evidence="3 4" key="1">
    <citation type="submission" date="2019-08" db="EMBL/GenBank/DDBJ databases">
        <title>Whole genome of Aphis craccivora.</title>
        <authorList>
            <person name="Voronova N.V."/>
            <person name="Shulinski R.S."/>
            <person name="Bandarenka Y.V."/>
            <person name="Zhorov D.G."/>
            <person name="Warner D."/>
        </authorList>
    </citation>
    <scope>NUCLEOTIDE SEQUENCE [LARGE SCALE GENOMIC DNA]</scope>
    <source>
        <strain evidence="3">180601</strain>
        <tissue evidence="3">Whole Body</tissue>
    </source>
</reference>
<name>A0A6G0ZRI0_APHCR</name>
<evidence type="ECO:0000313" key="4">
    <source>
        <dbReference type="Proteomes" id="UP000478052"/>
    </source>
</evidence>
<dbReference type="AlphaFoldDB" id="A0A6G0ZRI0"/>
<keyword evidence="2" id="KW-0472">Membrane</keyword>
<dbReference type="Proteomes" id="UP000478052">
    <property type="component" value="Unassembled WGS sequence"/>
</dbReference>
<accession>A0A6G0ZRI0</accession>